<protein>
    <recommendedName>
        <fullName evidence="2">Heterokaryon incompatibility domain-containing protein</fullName>
    </recommendedName>
</protein>
<dbReference type="EMBL" id="ML993608">
    <property type="protein sequence ID" value="KAF2163447.1"/>
    <property type="molecule type" value="Genomic_DNA"/>
</dbReference>
<keyword evidence="1" id="KW-1133">Transmembrane helix</keyword>
<dbReference type="PANTHER" id="PTHR24148:SF73">
    <property type="entry name" value="HET DOMAIN PROTEIN (AFU_ORTHOLOGUE AFUA_8G01020)"/>
    <property type="match status" value="1"/>
</dbReference>
<keyword evidence="1" id="KW-0812">Transmembrane</keyword>
<dbReference type="GeneID" id="54566878"/>
<dbReference type="OrthoDB" id="2157530at2759"/>
<feature type="domain" description="Heterokaryon incompatibility" evidence="2">
    <location>
        <begin position="130"/>
        <end position="304"/>
    </location>
</feature>
<gene>
    <name evidence="3" type="ORF">M409DRAFT_57354</name>
</gene>
<dbReference type="RefSeq" id="XP_033664336.1">
    <property type="nucleotide sequence ID" value="XM_033813606.1"/>
</dbReference>
<evidence type="ECO:0000256" key="1">
    <source>
        <dbReference type="SAM" id="Phobius"/>
    </source>
</evidence>
<keyword evidence="1" id="KW-0472">Membrane</keyword>
<proteinExistence type="predicted"/>
<sequence length="687" mass="79165">MGTMLRYIPRVLLKYLAQCALGGFLAFGFVQYHTWIVLGWTFESVWTIYRTLLSCVAWLGGWRAAILLPTKGSNRCGTCKAEFLQCNKSFQYPALVDGADSIRLLRIIEDQQRDIKCQLATFSLDEAPDYLALSYRWTADDPKHMLTLNESTFHVRGNLHDFLKTMKHEGNPSWLFIDAICINQHDVRERSHQVALMRQIYTSATEVVAWLRCESKRPTIDGEEMTIRSSPAEMRKALKKMTDDLDDDPELKHLPAGAIAMMKESMEKYARERYAERFKAVQETTVWHIFLEDDYWTRLWPVQEILLARNLTFRCRKVAFDWVDLQIVVEEQRPEIHGLYDKAQLPPHRAYQPARDNGPLKMGAHKLTMMSELLWRKHHQQRLVGHFNTCIPLYEAIIQFAGQKCTDPRDKIFGLVGICQAKLKPYYDMPLSEVYLRALVEGLVEIFEEHSAEPDNISSAASLKKITTFCWALRYALGLDEMSATVSLITKEVLHLFSPPQSMICDDLSWTGLPLNGIVIRNIQPLLTNDVLAFAWTHFSLDKIYYDMSRTFFEGRYPWMGKFKEWANNGGWIRARLLAVFAEMIFGPLYLASRWPLMVYHTYDSLMTLPGGEEVRKYGEWSKMSGRVFQDMMKDGIVPRKFYILTVLEDNEERIVDALGGLLAKGMAFFAGQGEDEGHQTTGNNST</sequence>
<reference evidence="3" key="1">
    <citation type="journal article" date="2020" name="Stud. Mycol.">
        <title>101 Dothideomycetes genomes: a test case for predicting lifestyles and emergence of pathogens.</title>
        <authorList>
            <person name="Haridas S."/>
            <person name="Albert R."/>
            <person name="Binder M."/>
            <person name="Bloem J."/>
            <person name="Labutti K."/>
            <person name="Salamov A."/>
            <person name="Andreopoulos B."/>
            <person name="Baker S."/>
            <person name="Barry K."/>
            <person name="Bills G."/>
            <person name="Bluhm B."/>
            <person name="Cannon C."/>
            <person name="Castanera R."/>
            <person name="Culley D."/>
            <person name="Daum C."/>
            <person name="Ezra D."/>
            <person name="Gonzalez J."/>
            <person name="Henrissat B."/>
            <person name="Kuo A."/>
            <person name="Liang C."/>
            <person name="Lipzen A."/>
            <person name="Lutzoni F."/>
            <person name="Magnuson J."/>
            <person name="Mondo S."/>
            <person name="Nolan M."/>
            <person name="Ohm R."/>
            <person name="Pangilinan J."/>
            <person name="Park H.-J."/>
            <person name="Ramirez L."/>
            <person name="Alfaro M."/>
            <person name="Sun H."/>
            <person name="Tritt A."/>
            <person name="Yoshinaga Y."/>
            <person name="Zwiers L.-H."/>
            <person name="Turgeon B."/>
            <person name="Goodwin S."/>
            <person name="Spatafora J."/>
            <person name="Crous P."/>
            <person name="Grigoriev I."/>
        </authorList>
    </citation>
    <scope>NUCLEOTIDE SEQUENCE</scope>
    <source>
        <strain evidence="3">ATCC 36951</strain>
    </source>
</reference>
<organism evidence="3 4">
    <name type="scientific">Zasmidium cellare ATCC 36951</name>
    <dbReference type="NCBI Taxonomy" id="1080233"/>
    <lineage>
        <taxon>Eukaryota</taxon>
        <taxon>Fungi</taxon>
        <taxon>Dikarya</taxon>
        <taxon>Ascomycota</taxon>
        <taxon>Pezizomycotina</taxon>
        <taxon>Dothideomycetes</taxon>
        <taxon>Dothideomycetidae</taxon>
        <taxon>Mycosphaerellales</taxon>
        <taxon>Mycosphaerellaceae</taxon>
        <taxon>Zasmidium</taxon>
    </lineage>
</organism>
<dbReference type="InterPro" id="IPR010730">
    <property type="entry name" value="HET"/>
</dbReference>
<dbReference type="InterPro" id="IPR052895">
    <property type="entry name" value="HetReg/Transcr_Mod"/>
</dbReference>
<dbReference type="PANTHER" id="PTHR24148">
    <property type="entry name" value="ANKYRIN REPEAT DOMAIN-CONTAINING PROTEIN 39 HOMOLOG-RELATED"/>
    <property type="match status" value="1"/>
</dbReference>
<evidence type="ECO:0000313" key="3">
    <source>
        <dbReference type="EMBL" id="KAF2163447.1"/>
    </source>
</evidence>
<dbReference type="Proteomes" id="UP000799537">
    <property type="component" value="Unassembled WGS sequence"/>
</dbReference>
<name>A0A6A6C8D4_ZASCE</name>
<keyword evidence="4" id="KW-1185">Reference proteome</keyword>
<evidence type="ECO:0000313" key="4">
    <source>
        <dbReference type="Proteomes" id="UP000799537"/>
    </source>
</evidence>
<accession>A0A6A6C8D4</accession>
<dbReference type="Pfam" id="PF06985">
    <property type="entry name" value="HET"/>
    <property type="match status" value="1"/>
</dbReference>
<feature type="transmembrane region" description="Helical" evidence="1">
    <location>
        <begin position="12"/>
        <end position="35"/>
    </location>
</feature>
<evidence type="ECO:0000259" key="2">
    <source>
        <dbReference type="Pfam" id="PF06985"/>
    </source>
</evidence>
<dbReference type="AlphaFoldDB" id="A0A6A6C8D4"/>